<dbReference type="Proteomes" id="UP000886501">
    <property type="component" value="Unassembled WGS sequence"/>
</dbReference>
<evidence type="ECO:0000313" key="1">
    <source>
        <dbReference type="EMBL" id="KAF9651188.1"/>
    </source>
</evidence>
<organism evidence="1 2">
    <name type="scientific">Thelephora ganbajun</name>
    <name type="common">Ganba fungus</name>
    <dbReference type="NCBI Taxonomy" id="370292"/>
    <lineage>
        <taxon>Eukaryota</taxon>
        <taxon>Fungi</taxon>
        <taxon>Dikarya</taxon>
        <taxon>Basidiomycota</taxon>
        <taxon>Agaricomycotina</taxon>
        <taxon>Agaricomycetes</taxon>
        <taxon>Thelephorales</taxon>
        <taxon>Thelephoraceae</taxon>
        <taxon>Thelephora</taxon>
    </lineage>
</organism>
<dbReference type="EMBL" id="MU117977">
    <property type="protein sequence ID" value="KAF9651188.1"/>
    <property type="molecule type" value="Genomic_DNA"/>
</dbReference>
<name>A0ACB6ZPD0_THEGA</name>
<reference evidence="1" key="2">
    <citation type="journal article" date="2020" name="Nat. Commun.">
        <title>Large-scale genome sequencing of mycorrhizal fungi provides insights into the early evolution of symbiotic traits.</title>
        <authorList>
            <person name="Miyauchi S."/>
            <person name="Kiss E."/>
            <person name="Kuo A."/>
            <person name="Drula E."/>
            <person name="Kohler A."/>
            <person name="Sanchez-Garcia M."/>
            <person name="Morin E."/>
            <person name="Andreopoulos B."/>
            <person name="Barry K.W."/>
            <person name="Bonito G."/>
            <person name="Buee M."/>
            <person name="Carver A."/>
            <person name="Chen C."/>
            <person name="Cichocki N."/>
            <person name="Clum A."/>
            <person name="Culley D."/>
            <person name="Crous P.W."/>
            <person name="Fauchery L."/>
            <person name="Girlanda M."/>
            <person name="Hayes R.D."/>
            <person name="Keri Z."/>
            <person name="LaButti K."/>
            <person name="Lipzen A."/>
            <person name="Lombard V."/>
            <person name="Magnuson J."/>
            <person name="Maillard F."/>
            <person name="Murat C."/>
            <person name="Nolan M."/>
            <person name="Ohm R.A."/>
            <person name="Pangilinan J."/>
            <person name="Pereira M.F."/>
            <person name="Perotto S."/>
            <person name="Peter M."/>
            <person name="Pfister S."/>
            <person name="Riley R."/>
            <person name="Sitrit Y."/>
            <person name="Stielow J.B."/>
            <person name="Szollosi G."/>
            <person name="Zifcakova L."/>
            <person name="Stursova M."/>
            <person name="Spatafora J.W."/>
            <person name="Tedersoo L."/>
            <person name="Vaario L.M."/>
            <person name="Yamada A."/>
            <person name="Yan M."/>
            <person name="Wang P."/>
            <person name="Xu J."/>
            <person name="Bruns T."/>
            <person name="Baldrian P."/>
            <person name="Vilgalys R."/>
            <person name="Dunand C."/>
            <person name="Henrissat B."/>
            <person name="Grigoriev I.V."/>
            <person name="Hibbett D."/>
            <person name="Nagy L.G."/>
            <person name="Martin F.M."/>
        </authorList>
    </citation>
    <scope>NUCLEOTIDE SEQUENCE</scope>
    <source>
        <strain evidence="1">P2</strain>
    </source>
</reference>
<proteinExistence type="predicted"/>
<evidence type="ECO:0000313" key="2">
    <source>
        <dbReference type="Proteomes" id="UP000886501"/>
    </source>
</evidence>
<comment type="caution">
    <text evidence="1">The sequence shown here is derived from an EMBL/GenBank/DDBJ whole genome shotgun (WGS) entry which is preliminary data.</text>
</comment>
<sequence>MSILSSQTRSLPPRVLSFTTSLWRHKHDTSASAKLFEDAERERQEERLQTERREQTMDALLTRQAGRNWDGDEPIADAVLRMLVDKYKPLRSGTIITADEKLSKSTPTVRMGSIHSISSLSPSESIPEGVFITSDRSLTYPKIDPSKSLKDQPLLPAVEGHRPWHTNFTEPSHATASMRIGNFNSVKSGPSLVLDEKARKLEKENKRRFQTVFKLERAKESVLDHRLGIRRQQQKRTQANPIAMEGWRSLVEARIENARIQGRFDNVKGRGKPMAANDDEKNPFIGREEFLMNQMESAVASFRQVLRQAWSRRVFLVLVTAAPPPQLDRLTVDYIKNLRDPEWEEREYNATAPYIARRVLYTRSIELERLYKESAKEIHEQPVAKLSGNGSETTLGSGRNDEDSDFVEAHGVSLPSLSVREMVKELFTWRRPAGASR</sequence>
<protein>
    <submittedName>
        <fullName evidence="1">Uncharacterized protein</fullName>
    </submittedName>
</protein>
<accession>A0ACB6ZPD0</accession>
<keyword evidence="2" id="KW-1185">Reference proteome</keyword>
<gene>
    <name evidence="1" type="ORF">BDM02DRAFT_3184676</name>
</gene>
<reference evidence="1" key="1">
    <citation type="submission" date="2019-10" db="EMBL/GenBank/DDBJ databases">
        <authorList>
            <consortium name="DOE Joint Genome Institute"/>
            <person name="Kuo A."/>
            <person name="Miyauchi S."/>
            <person name="Kiss E."/>
            <person name="Drula E."/>
            <person name="Kohler A."/>
            <person name="Sanchez-Garcia M."/>
            <person name="Andreopoulos B."/>
            <person name="Barry K.W."/>
            <person name="Bonito G."/>
            <person name="Buee M."/>
            <person name="Carver A."/>
            <person name="Chen C."/>
            <person name="Cichocki N."/>
            <person name="Clum A."/>
            <person name="Culley D."/>
            <person name="Crous P.W."/>
            <person name="Fauchery L."/>
            <person name="Girlanda M."/>
            <person name="Hayes R."/>
            <person name="Keri Z."/>
            <person name="Labutti K."/>
            <person name="Lipzen A."/>
            <person name="Lombard V."/>
            <person name="Magnuson J."/>
            <person name="Maillard F."/>
            <person name="Morin E."/>
            <person name="Murat C."/>
            <person name="Nolan M."/>
            <person name="Ohm R."/>
            <person name="Pangilinan J."/>
            <person name="Pereira M."/>
            <person name="Perotto S."/>
            <person name="Peter M."/>
            <person name="Riley R."/>
            <person name="Sitrit Y."/>
            <person name="Stielow B."/>
            <person name="Szollosi G."/>
            <person name="Zifcakova L."/>
            <person name="Stursova M."/>
            <person name="Spatafora J.W."/>
            <person name="Tedersoo L."/>
            <person name="Vaario L.-M."/>
            <person name="Yamada A."/>
            <person name="Yan M."/>
            <person name="Wang P."/>
            <person name="Xu J."/>
            <person name="Bruns T."/>
            <person name="Baldrian P."/>
            <person name="Vilgalys R."/>
            <person name="Henrissat B."/>
            <person name="Grigoriev I.V."/>
            <person name="Hibbett D."/>
            <person name="Nagy L.G."/>
            <person name="Martin F.M."/>
        </authorList>
    </citation>
    <scope>NUCLEOTIDE SEQUENCE</scope>
    <source>
        <strain evidence="1">P2</strain>
    </source>
</reference>